<name>S7WX80_ACIJU</name>
<keyword evidence="1" id="KW-1133">Transmembrane helix</keyword>
<gene>
    <name evidence="2" type="ORF">L292_2345</name>
</gene>
<sequence>MRKIIAWIKNEDTEIKEKVWFLSILMIVLGFIFGSFVQGYWNDLKPCVDHLGDVKRCIFDFRQTKSY</sequence>
<accession>S7WX80</accession>
<proteinExistence type="predicted"/>
<dbReference type="PATRIC" id="fig|1330047.3.peg.965"/>
<protein>
    <submittedName>
        <fullName evidence="2">Uncharacterized protein</fullName>
    </submittedName>
</protein>
<comment type="caution">
    <text evidence="2">The sequence shown here is derived from an EMBL/GenBank/DDBJ whole genome shotgun (WGS) entry which is preliminary data.</text>
</comment>
<dbReference type="EMBL" id="ASYZ01000046">
    <property type="protein sequence ID" value="EPR86617.1"/>
    <property type="molecule type" value="Genomic_DNA"/>
</dbReference>
<evidence type="ECO:0000313" key="3">
    <source>
        <dbReference type="Proteomes" id="UP000018420"/>
    </source>
</evidence>
<dbReference type="Proteomes" id="UP000018420">
    <property type="component" value="Unassembled WGS sequence"/>
</dbReference>
<dbReference type="AlphaFoldDB" id="S7WX80"/>
<evidence type="ECO:0000313" key="2">
    <source>
        <dbReference type="EMBL" id="EPR86617.1"/>
    </source>
</evidence>
<keyword evidence="1" id="KW-0812">Transmembrane</keyword>
<evidence type="ECO:0000256" key="1">
    <source>
        <dbReference type="SAM" id="Phobius"/>
    </source>
</evidence>
<feature type="transmembrane region" description="Helical" evidence="1">
    <location>
        <begin position="20"/>
        <end position="41"/>
    </location>
</feature>
<keyword evidence="1" id="KW-0472">Membrane</keyword>
<organism evidence="2 3">
    <name type="scientific">Acinetobacter junii CIP 107470 = MTCC 11364</name>
    <dbReference type="NCBI Taxonomy" id="1217666"/>
    <lineage>
        <taxon>Bacteria</taxon>
        <taxon>Pseudomonadati</taxon>
        <taxon>Pseudomonadota</taxon>
        <taxon>Gammaproteobacteria</taxon>
        <taxon>Moraxellales</taxon>
        <taxon>Moraxellaceae</taxon>
        <taxon>Acinetobacter</taxon>
    </lineage>
</organism>
<reference evidence="2 3" key="1">
    <citation type="submission" date="2013-05" db="EMBL/GenBank/DDBJ databases">
        <title>Genome assembly of Acinetobacter junii MTCC 11364.</title>
        <authorList>
            <person name="Khatri I."/>
            <person name="Singh N.K."/>
            <person name="Subramanian S."/>
            <person name="Mayilraj S."/>
        </authorList>
    </citation>
    <scope>NUCLEOTIDE SEQUENCE [LARGE SCALE GENOMIC DNA]</scope>
    <source>
        <strain evidence="2 3">MTCC 11364</strain>
    </source>
</reference>